<evidence type="ECO:0000313" key="2">
    <source>
        <dbReference type="Proteomes" id="UP000265520"/>
    </source>
</evidence>
<accession>A0A392U986</accession>
<sequence>ILFEDESTHNLVDYIYEESIKEDETIGSDKPSSGTCSTSGTFSEVLMFPASEAFSL</sequence>
<protein>
    <submittedName>
        <fullName evidence="1">Uncharacterized protein</fullName>
    </submittedName>
</protein>
<dbReference type="AlphaFoldDB" id="A0A392U986"/>
<organism evidence="1 2">
    <name type="scientific">Trifolium medium</name>
    <dbReference type="NCBI Taxonomy" id="97028"/>
    <lineage>
        <taxon>Eukaryota</taxon>
        <taxon>Viridiplantae</taxon>
        <taxon>Streptophyta</taxon>
        <taxon>Embryophyta</taxon>
        <taxon>Tracheophyta</taxon>
        <taxon>Spermatophyta</taxon>
        <taxon>Magnoliopsida</taxon>
        <taxon>eudicotyledons</taxon>
        <taxon>Gunneridae</taxon>
        <taxon>Pentapetalae</taxon>
        <taxon>rosids</taxon>
        <taxon>fabids</taxon>
        <taxon>Fabales</taxon>
        <taxon>Fabaceae</taxon>
        <taxon>Papilionoideae</taxon>
        <taxon>50 kb inversion clade</taxon>
        <taxon>NPAAA clade</taxon>
        <taxon>Hologalegina</taxon>
        <taxon>IRL clade</taxon>
        <taxon>Trifolieae</taxon>
        <taxon>Trifolium</taxon>
    </lineage>
</organism>
<keyword evidence="2" id="KW-1185">Reference proteome</keyword>
<evidence type="ECO:0000313" key="1">
    <source>
        <dbReference type="EMBL" id="MCI68946.1"/>
    </source>
</evidence>
<feature type="non-terminal residue" evidence="1">
    <location>
        <position position="1"/>
    </location>
</feature>
<dbReference type="EMBL" id="LXQA010746179">
    <property type="protein sequence ID" value="MCI68946.1"/>
    <property type="molecule type" value="Genomic_DNA"/>
</dbReference>
<dbReference type="Proteomes" id="UP000265520">
    <property type="component" value="Unassembled WGS sequence"/>
</dbReference>
<name>A0A392U986_9FABA</name>
<proteinExistence type="predicted"/>
<comment type="caution">
    <text evidence="1">The sequence shown here is derived from an EMBL/GenBank/DDBJ whole genome shotgun (WGS) entry which is preliminary data.</text>
</comment>
<reference evidence="1 2" key="1">
    <citation type="journal article" date="2018" name="Front. Plant Sci.">
        <title>Red Clover (Trifolium pratense) and Zigzag Clover (T. medium) - A Picture of Genomic Similarities and Differences.</title>
        <authorList>
            <person name="Dluhosova J."/>
            <person name="Istvanek J."/>
            <person name="Nedelnik J."/>
            <person name="Repkova J."/>
        </authorList>
    </citation>
    <scope>NUCLEOTIDE SEQUENCE [LARGE SCALE GENOMIC DNA]</scope>
    <source>
        <strain evidence="2">cv. 10/8</strain>
        <tissue evidence="1">Leaf</tissue>
    </source>
</reference>